<evidence type="ECO:0000313" key="1">
    <source>
        <dbReference type="Proteomes" id="UP000887576"/>
    </source>
</evidence>
<dbReference type="Proteomes" id="UP000887576">
    <property type="component" value="Unplaced"/>
</dbReference>
<evidence type="ECO:0000313" key="2">
    <source>
        <dbReference type="WBParaSite" id="JU765_v2.g17019.t1"/>
    </source>
</evidence>
<name>A0AC34QJJ7_9BILA</name>
<sequence>MNSSPQTGRRRIPVGHDAEEHVLDKISRRGGEVFTKKRQTREEARQLRMEQLEKQIRADDDSKNYLIADSNVSNGMMFTKRVKKLSENPENNDIDVDEIERLQEKVNELEDKFQRTLLLYSQLDNEKSTLLYEIDLLKDEMEEKDQIVYQSTRETKELTSQLKTLQRTIDGLNATNQLLRNEITARDQLIHDNGLVMVEQETDESSQISSEGSGSTINIKPGPVLFSQQTIAMVDKAIPGLSTIEEKIKKLVDMNKKLRQQVEETEQTLYSRRTRYNEQVNLNINGSANEEAQRDAAKQVAELKLKLQEADRENTTHQGNLIRMEGQLKRVKANVEQNEKEIADLRSQNRDLKKQIRDKESALDDANETNKHLQNRLEKLRNTRKIC</sequence>
<proteinExistence type="predicted"/>
<protein>
    <submittedName>
        <fullName evidence="2">Uncharacterized protein</fullName>
    </submittedName>
</protein>
<reference evidence="2" key="1">
    <citation type="submission" date="2022-11" db="UniProtKB">
        <authorList>
            <consortium name="WormBaseParasite"/>
        </authorList>
    </citation>
    <scope>IDENTIFICATION</scope>
</reference>
<dbReference type="WBParaSite" id="JU765_v2.g17019.t1">
    <property type="protein sequence ID" value="JU765_v2.g17019.t1"/>
    <property type="gene ID" value="JU765_v2.g17019"/>
</dbReference>
<accession>A0AC34QJJ7</accession>
<organism evidence="1 2">
    <name type="scientific">Panagrolaimus sp. JU765</name>
    <dbReference type="NCBI Taxonomy" id="591449"/>
    <lineage>
        <taxon>Eukaryota</taxon>
        <taxon>Metazoa</taxon>
        <taxon>Ecdysozoa</taxon>
        <taxon>Nematoda</taxon>
        <taxon>Chromadorea</taxon>
        <taxon>Rhabditida</taxon>
        <taxon>Tylenchina</taxon>
        <taxon>Panagrolaimomorpha</taxon>
        <taxon>Panagrolaimoidea</taxon>
        <taxon>Panagrolaimidae</taxon>
        <taxon>Panagrolaimus</taxon>
    </lineage>
</organism>